<feature type="signal peptide" evidence="10">
    <location>
        <begin position="1"/>
        <end position="21"/>
    </location>
</feature>
<keyword evidence="2" id="KW-0812">Transmembrane</keyword>
<evidence type="ECO:0000256" key="1">
    <source>
        <dbReference type="ARBA" id="ARBA00004370"/>
    </source>
</evidence>
<evidence type="ECO:0000256" key="4">
    <source>
        <dbReference type="ARBA" id="ARBA00022729"/>
    </source>
</evidence>
<dbReference type="CDD" id="cd02123">
    <property type="entry name" value="PA_C_RZF_like"/>
    <property type="match status" value="1"/>
</dbReference>
<organism evidence="12 13">
    <name type="scientific">Lithospermum erythrorhizon</name>
    <name type="common">Purple gromwell</name>
    <name type="synonym">Lithospermum officinale var. erythrorhizon</name>
    <dbReference type="NCBI Taxonomy" id="34254"/>
    <lineage>
        <taxon>Eukaryota</taxon>
        <taxon>Viridiplantae</taxon>
        <taxon>Streptophyta</taxon>
        <taxon>Embryophyta</taxon>
        <taxon>Tracheophyta</taxon>
        <taxon>Spermatophyta</taxon>
        <taxon>Magnoliopsida</taxon>
        <taxon>eudicotyledons</taxon>
        <taxon>Gunneridae</taxon>
        <taxon>Pentapetalae</taxon>
        <taxon>asterids</taxon>
        <taxon>lamiids</taxon>
        <taxon>Boraginales</taxon>
        <taxon>Boraginaceae</taxon>
        <taxon>Boraginoideae</taxon>
        <taxon>Lithospermeae</taxon>
        <taxon>Lithospermum</taxon>
    </lineage>
</organism>
<dbReference type="GO" id="GO:0005737">
    <property type="term" value="C:cytoplasm"/>
    <property type="evidence" value="ECO:0007669"/>
    <property type="project" value="UniProtKB-ARBA"/>
</dbReference>
<evidence type="ECO:0000256" key="2">
    <source>
        <dbReference type="ARBA" id="ARBA00022692"/>
    </source>
</evidence>
<evidence type="ECO:0000259" key="11">
    <source>
        <dbReference type="Pfam" id="PF02225"/>
    </source>
</evidence>
<evidence type="ECO:0000313" key="12">
    <source>
        <dbReference type="EMBL" id="GAA0169594.1"/>
    </source>
</evidence>
<keyword evidence="7" id="KW-1133">Transmembrane helix</keyword>
<dbReference type="GO" id="GO:0016874">
    <property type="term" value="F:ligase activity"/>
    <property type="evidence" value="ECO:0007669"/>
    <property type="project" value="UniProtKB-KW"/>
</dbReference>
<dbReference type="AlphaFoldDB" id="A0AAV3QZR3"/>
<dbReference type="Proteomes" id="UP001454036">
    <property type="component" value="Unassembled WGS sequence"/>
</dbReference>
<dbReference type="InterPro" id="IPR046450">
    <property type="entry name" value="PA_dom_sf"/>
</dbReference>
<name>A0AAV3QZR3_LITER</name>
<evidence type="ECO:0000256" key="9">
    <source>
        <dbReference type="ARBA" id="ARBA00023180"/>
    </source>
</evidence>
<dbReference type="Gene3D" id="3.50.30.30">
    <property type="match status" value="1"/>
</dbReference>
<dbReference type="GO" id="GO:0008270">
    <property type="term" value="F:zinc ion binding"/>
    <property type="evidence" value="ECO:0007669"/>
    <property type="project" value="UniProtKB-KW"/>
</dbReference>
<evidence type="ECO:0000313" key="13">
    <source>
        <dbReference type="Proteomes" id="UP001454036"/>
    </source>
</evidence>
<feature type="domain" description="PA" evidence="11">
    <location>
        <begin position="59"/>
        <end position="114"/>
    </location>
</feature>
<feature type="chain" id="PRO_5043932302" evidence="10">
    <location>
        <begin position="22"/>
        <end position="135"/>
    </location>
</feature>
<evidence type="ECO:0000256" key="8">
    <source>
        <dbReference type="ARBA" id="ARBA00023136"/>
    </source>
</evidence>
<keyword evidence="4 10" id="KW-0732">Signal</keyword>
<keyword evidence="12" id="KW-0436">Ligase</keyword>
<dbReference type="InterPro" id="IPR003137">
    <property type="entry name" value="PA_domain"/>
</dbReference>
<evidence type="ECO:0000256" key="3">
    <source>
        <dbReference type="ARBA" id="ARBA00022723"/>
    </source>
</evidence>
<keyword evidence="13" id="KW-1185">Reference proteome</keyword>
<evidence type="ECO:0000256" key="6">
    <source>
        <dbReference type="ARBA" id="ARBA00022833"/>
    </source>
</evidence>
<dbReference type="Pfam" id="PF02225">
    <property type="entry name" value="PA"/>
    <property type="match status" value="1"/>
</dbReference>
<reference evidence="12 13" key="1">
    <citation type="submission" date="2024-01" db="EMBL/GenBank/DDBJ databases">
        <title>The complete chloroplast genome sequence of Lithospermum erythrorhizon: insights into the phylogenetic relationship among Boraginaceae species and the maternal lineages of purple gromwells.</title>
        <authorList>
            <person name="Okada T."/>
            <person name="Watanabe K."/>
        </authorList>
    </citation>
    <scope>NUCLEOTIDE SEQUENCE [LARGE SCALE GENOMIC DNA]</scope>
</reference>
<proteinExistence type="predicted"/>
<keyword evidence="9" id="KW-0325">Glycoprotein</keyword>
<protein>
    <submittedName>
        <fullName evidence="12">Ubiquitin-protein ligase</fullName>
    </submittedName>
</protein>
<dbReference type="EMBL" id="BAABME010006901">
    <property type="protein sequence ID" value="GAA0169594.1"/>
    <property type="molecule type" value="Genomic_DNA"/>
</dbReference>
<keyword evidence="8" id="KW-0472">Membrane</keyword>
<keyword evidence="5" id="KW-0863">Zinc-finger</keyword>
<dbReference type="GO" id="GO:0016020">
    <property type="term" value="C:membrane"/>
    <property type="evidence" value="ECO:0007669"/>
    <property type="project" value="UniProtKB-SubCell"/>
</dbReference>
<comment type="subcellular location">
    <subcellularLocation>
        <location evidence="1">Membrane</location>
    </subcellularLocation>
</comment>
<evidence type="ECO:0000256" key="7">
    <source>
        <dbReference type="ARBA" id="ARBA00022989"/>
    </source>
</evidence>
<evidence type="ECO:0000256" key="10">
    <source>
        <dbReference type="SAM" id="SignalP"/>
    </source>
</evidence>
<dbReference type="SUPFAM" id="SSF52025">
    <property type="entry name" value="PA domain"/>
    <property type="match status" value="1"/>
</dbReference>
<accession>A0AAV3QZR3</accession>
<dbReference type="PANTHER" id="PTHR22702">
    <property type="entry name" value="PROTEASE-ASSOCIATED DOMAIN-CONTAINING PROTEIN"/>
    <property type="match status" value="1"/>
</dbReference>
<keyword evidence="3" id="KW-0479">Metal-binding</keyword>
<evidence type="ECO:0000256" key="5">
    <source>
        <dbReference type="ARBA" id="ARBA00022771"/>
    </source>
</evidence>
<sequence length="135" mass="14595">MENFWIFVYGVFCLMASRASGNVLVIGNNATLSFEDIEANFAPSVKGSGICGLLYTAEPLNACKELSNIVEATEDVAKSPFALIIRGGCSFEDKVRRAQAAGFTAAIIHDNEYGDLVASNHLCPSFNDQLFILHV</sequence>
<gene>
    <name evidence="12" type="ORF">LIER_24042</name>
</gene>
<comment type="caution">
    <text evidence="12">The sequence shown here is derived from an EMBL/GenBank/DDBJ whole genome shotgun (WGS) entry which is preliminary data.</text>
</comment>
<dbReference type="InterPro" id="IPR044744">
    <property type="entry name" value="ZNRF4/RNF13/RNF167_PA"/>
</dbReference>
<dbReference type="PANTHER" id="PTHR22702:SF1">
    <property type="entry name" value="PROTEASE-ASSOCIATED DOMAIN-CONTAINING PROTEIN 1"/>
    <property type="match status" value="1"/>
</dbReference>
<keyword evidence="6" id="KW-0862">Zinc</keyword>